<reference evidence="1 2" key="1">
    <citation type="submission" date="2019-10" db="EMBL/GenBank/DDBJ databases">
        <title>Genomic and transcriptomic insights into the perfect genentic adaptation of a filamentous nitrogen-fixing cyanobacterium to rice fields.</title>
        <authorList>
            <person name="Chen Z."/>
        </authorList>
    </citation>
    <scope>NUCLEOTIDE SEQUENCE [LARGE SCALE GENOMIC DNA]</scope>
    <source>
        <strain evidence="1">CCNUC1</strain>
    </source>
</reference>
<proteinExistence type="predicted"/>
<accession>A0A5P8WCT7</accession>
<dbReference type="EMBL" id="CP045227">
    <property type="protein sequence ID" value="QFS50430.1"/>
    <property type="molecule type" value="Genomic_DNA"/>
</dbReference>
<name>A0A5P8WCT7_9NOSO</name>
<protein>
    <submittedName>
        <fullName evidence="1">IS4 family transposase</fullName>
    </submittedName>
</protein>
<dbReference type="AlphaFoldDB" id="A0A5P8WCT7"/>
<keyword evidence="2" id="KW-1185">Reference proteome</keyword>
<dbReference type="KEGG" id="nsh:GXM_07924"/>
<evidence type="ECO:0000313" key="2">
    <source>
        <dbReference type="Proteomes" id="UP000326678"/>
    </source>
</evidence>
<dbReference type="Proteomes" id="UP000326678">
    <property type="component" value="Chromosome Gxm2"/>
</dbReference>
<evidence type="ECO:0000313" key="1">
    <source>
        <dbReference type="EMBL" id="QFS50430.1"/>
    </source>
</evidence>
<gene>
    <name evidence="1" type="ORF">GXM_07924</name>
</gene>
<organism evidence="1 2">
    <name type="scientific">Nostoc sphaeroides CCNUC1</name>
    <dbReference type="NCBI Taxonomy" id="2653204"/>
    <lineage>
        <taxon>Bacteria</taxon>
        <taxon>Bacillati</taxon>
        <taxon>Cyanobacteriota</taxon>
        <taxon>Cyanophyceae</taxon>
        <taxon>Nostocales</taxon>
        <taxon>Nostocaceae</taxon>
        <taxon>Nostoc</taxon>
    </lineage>
</organism>
<sequence length="100" mass="11790">MLAREYHQRWEVENTIDELKIHLLGRKTHVRSQKPREVVQEVYGWLLGHWSVRMLMFQAATTAGIPPLRLSFTGTLRVIRRAIPKFQHLQPEEFPLFSIG</sequence>